<dbReference type="GO" id="GO:0001786">
    <property type="term" value="F:phosphatidylserine binding"/>
    <property type="evidence" value="ECO:0007669"/>
    <property type="project" value="TreeGrafter"/>
</dbReference>
<feature type="compositionally biased region" description="Polar residues" evidence="2">
    <location>
        <begin position="231"/>
        <end position="255"/>
    </location>
</feature>
<dbReference type="PRINTS" id="PR00399">
    <property type="entry name" value="SYNAPTOTAGMN"/>
</dbReference>
<evidence type="ECO:0000259" key="4">
    <source>
        <dbReference type="PROSITE" id="PS50004"/>
    </source>
</evidence>
<dbReference type="GO" id="GO:0030276">
    <property type="term" value="F:clathrin binding"/>
    <property type="evidence" value="ECO:0007669"/>
    <property type="project" value="TreeGrafter"/>
</dbReference>
<dbReference type="GO" id="GO:0000149">
    <property type="term" value="F:SNARE binding"/>
    <property type="evidence" value="ECO:0007669"/>
    <property type="project" value="TreeGrafter"/>
</dbReference>
<dbReference type="OrthoDB" id="67700at2759"/>
<keyword evidence="1" id="KW-0677">Repeat</keyword>
<dbReference type="Pfam" id="PF00168">
    <property type="entry name" value="C2"/>
    <property type="match status" value="2"/>
</dbReference>
<evidence type="ECO:0000256" key="1">
    <source>
        <dbReference type="ARBA" id="ARBA00022737"/>
    </source>
</evidence>
<evidence type="ECO:0000256" key="3">
    <source>
        <dbReference type="SAM" id="Phobius"/>
    </source>
</evidence>
<dbReference type="SUPFAM" id="SSF49562">
    <property type="entry name" value="C2 domain (Calcium/lipid-binding domain, CaLB)"/>
    <property type="match status" value="2"/>
</dbReference>
<feature type="region of interest" description="Disordered" evidence="2">
    <location>
        <begin position="144"/>
        <end position="261"/>
    </location>
</feature>
<dbReference type="SMART" id="SM00239">
    <property type="entry name" value="C2"/>
    <property type="match status" value="2"/>
</dbReference>
<feature type="region of interest" description="Disordered" evidence="2">
    <location>
        <begin position="304"/>
        <end position="324"/>
    </location>
</feature>
<proteinExistence type="predicted"/>
<sequence length="660" mass="72669">MPGFFLLKRNVTSNRDIQRYLKMVGTAVLGAALGTGTALLIAMTIVVYKYYNLKKRSKEWHSLDNMQLPLMLDKYNKSIYPLLRRTEKVLKKHPETVLRRNPHCPILDGRPSMSGISPASCWMTHKRLESWARAAKERALGNSYHHHPAIGKGDKNGKNDSNSSSSLEEFNVEKELLNQGPPSQASSTQDVASDVLKSTSEAGASAHVPPPTLQHQSKSYPAGQPLLCRTPSVSSQSSLDSTASKQGHRGSSPQIRTFAPDGKTTFHYHHEATHTSSYPLRNSSRSPSPLRAASLDIRCSSPGTAHGLADIRTPSPSQSSLTSLTGSGFCVENDRYVENVACVCSGGSTSSCNSPVPPSPRTGLGRCLSPLFIHRTVTVPDSSAAAPPASPLGAIQPDLYLKKDGPLFISVPKESPSLGRLHLRLSYDFDKSDLVVHLIEAHDLASSDQGGFSDPYVRLTLSPEVDSRKRQTNICRNDPNPLFDQHFKFPVSHEELQSKTLILQVFDYDRFSRNDVIGEVSMVMSEFDVANSVEIWGEITKNKKPREDMQEVLVSLKLQTFVKVYLIINGKRTKKKKTVVKKGTSNPIWNEALTFTLSANNIANAAVEISIFDQGTDIIVNNILIGICTIGPKETGPEKDHWIDMTQSPRKAIACWHTIR</sequence>
<dbReference type="InterPro" id="IPR001565">
    <property type="entry name" value="Synaptotagmin"/>
</dbReference>
<feature type="region of interest" description="Disordered" evidence="2">
    <location>
        <begin position="272"/>
        <end position="291"/>
    </location>
</feature>
<accession>A0A9N9TQJ5</accession>
<evidence type="ECO:0000313" key="6">
    <source>
        <dbReference type="Proteomes" id="UP001153712"/>
    </source>
</evidence>
<dbReference type="FunFam" id="2.60.40.150:FF:000179">
    <property type="entry name" value="synaptotagmin-5 isoform X2"/>
    <property type="match status" value="1"/>
</dbReference>
<dbReference type="PROSITE" id="PS50004">
    <property type="entry name" value="C2"/>
    <property type="match status" value="1"/>
</dbReference>
<dbReference type="EMBL" id="OU900096">
    <property type="protein sequence ID" value="CAG9860368.1"/>
    <property type="molecule type" value="Genomic_DNA"/>
</dbReference>
<dbReference type="Proteomes" id="UP001153712">
    <property type="component" value="Chromosome 3"/>
</dbReference>
<keyword evidence="6" id="KW-1185">Reference proteome</keyword>
<evidence type="ECO:0000256" key="2">
    <source>
        <dbReference type="SAM" id="MobiDB-lite"/>
    </source>
</evidence>
<name>A0A9N9TQJ5_PHYSR</name>
<gene>
    <name evidence="5" type="ORF">PHYEVI_LOCUS6723</name>
</gene>
<dbReference type="PANTHER" id="PTHR10024:SF378">
    <property type="entry name" value="SYNAPTOTAGMIN BETA, ISOFORM D"/>
    <property type="match status" value="1"/>
</dbReference>
<dbReference type="InterPro" id="IPR000008">
    <property type="entry name" value="C2_dom"/>
</dbReference>
<feature type="transmembrane region" description="Helical" evidence="3">
    <location>
        <begin position="20"/>
        <end position="48"/>
    </location>
</feature>
<reference evidence="5" key="1">
    <citation type="submission" date="2022-01" db="EMBL/GenBank/DDBJ databases">
        <authorList>
            <person name="King R."/>
        </authorList>
    </citation>
    <scope>NUCLEOTIDE SEQUENCE</scope>
</reference>
<dbReference type="GO" id="GO:0005544">
    <property type="term" value="F:calcium-dependent phospholipid binding"/>
    <property type="evidence" value="ECO:0007669"/>
    <property type="project" value="TreeGrafter"/>
</dbReference>
<keyword evidence="3" id="KW-1133">Transmembrane helix</keyword>
<dbReference type="PANTHER" id="PTHR10024">
    <property type="entry name" value="SYNAPTOTAGMIN"/>
    <property type="match status" value="1"/>
</dbReference>
<organism evidence="5 6">
    <name type="scientific">Phyllotreta striolata</name>
    <name type="common">Striped flea beetle</name>
    <name type="synonym">Crioceris striolata</name>
    <dbReference type="NCBI Taxonomy" id="444603"/>
    <lineage>
        <taxon>Eukaryota</taxon>
        <taxon>Metazoa</taxon>
        <taxon>Ecdysozoa</taxon>
        <taxon>Arthropoda</taxon>
        <taxon>Hexapoda</taxon>
        <taxon>Insecta</taxon>
        <taxon>Pterygota</taxon>
        <taxon>Neoptera</taxon>
        <taxon>Endopterygota</taxon>
        <taxon>Coleoptera</taxon>
        <taxon>Polyphaga</taxon>
        <taxon>Cucujiformia</taxon>
        <taxon>Chrysomeloidea</taxon>
        <taxon>Chrysomelidae</taxon>
        <taxon>Galerucinae</taxon>
        <taxon>Alticini</taxon>
        <taxon>Phyllotreta</taxon>
    </lineage>
</organism>
<keyword evidence="3" id="KW-0812">Transmembrane</keyword>
<protein>
    <recommendedName>
        <fullName evidence="4">C2 domain-containing protein</fullName>
    </recommendedName>
</protein>
<dbReference type="GO" id="GO:0070382">
    <property type="term" value="C:exocytic vesicle"/>
    <property type="evidence" value="ECO:0007669"/>
    <property type="project" value="TreeGrafter"/>
</dbReference>
<feature type="compositionally biased region" description="Low complexity" evidence="2">
    <location>
        <begin position="314"/>
        <end position="324"/>
    </location>
</feature>
<dbReference type="InterPro" id="IPR035892">
    <property type="entry name" value="C2_domain_sf"/>
</dbReference>
<dbReference type="GO" id="GO:0005886">
    <property type="term" value="C:plasma membrane"/>
    <property type="evidence" value="ECO:0007669"/>
    <property type="project" value="TreeGrafter"/>
</dbReference>
<dbReference type="AlphaFoldDB" id="A0A9N9TQJ5"/>
<keyword evidence="3" id="KW-0472">Membrane</keyword>
<dbReference type="GO" id="GO:0017156">
    <property type="term" value="P:calcium-ion regulated exocytosis"/>
    <property type="evidence" value="ECO:0007669"/>
    <property type="project" value="TreeGrafter"/>
</dbReference>
<dbReference type="Gene3D" id="2.60.40.150">
    <property type="entry name" value="C2 domain"/>
    <property type="match status" value="2"/>
</dbReference>
<feature type="compositionally biased region" description="Low complexity" evidence="2">
    <location>
        <begin position="276"/>
        <end position="291"/>
    </location>
</feature>
<feature type="compositionally biased region" description="Polar residues" evidence="2">
    <location>
        <begin position="180"/>
        <end position="202"/>
    </location>
</feature>
<dbReference type="GO" id="GO:0005509">
    <property type="term" value="F:calcium ion binding"/>
    <property type="evidence" value="ECO:0007669"/>
    <property type="project" value="TreeGrafter"/>
</dbReference>
<evidence type="ECO:0000313" key="5">
    <source>
        <dbReference type="EMBL" id="CAG9860368.1"/>
    </source>
</evidence>
<feature type="domain" description="C2" evidence="4">
    <location>
        <begin position="417"/>
        <end position="537"/>
    </location>
</feature>